<protein>
    <submittedName>
        <fullName evidence="1">Uncharacterized protein</fullName>
    </submittedName>
</protein>
<organism evidence="1 2">
    <name type="scientific">Clytia hemisphaerica</name>
    <dbReference type="NCBI Taxonomy" id="252671"/>
    <lineage>
        <taxon>Eukaryota</taxon>
        <taxon>Metazoa</taxon>
        <taxon>Cnidaria</taxon>
        <taxon>Hydrozoa</taxon>
        <taxon>Hydroidolina</taxon>
        <taxon>Leptothecata</taxon>
        <taxon>Obeliida</taxon>
        <taxon>Clytiidae</taxon>
        <taxon>Clytia</taxon>
    </lineage>
</organism>
<evidence type="ECO:0000313" key="1">
    <source>
        <dbReference type="EnsemblMetazoa" id="CLYHEMP008841.1"/>
    </source>
</evidence>
<dbReference type="AlphaFoldDB" id="A0A7M5V7J2"/>
<evidence type="ECO:0000313" key="2">
    <source>
        <dbReference type="Proteomes" id="UP000594262"/>
    </source>
</evidence>
<proteinExistence type="predicted"/>
<accession>A0A7M5V7J2</accession>
<reference evidence="1" key="1">
    <citation type="submission" date="2021-01" db="UniProtKB">
        <authorList>
            <consortium name="EnsemblMetazoa"/>
        </authorList>
    </citation>
    <scope>IDENTIFICATION</scope>
</reference>
<keyword evidence="2" id="KW-1185">Reference proteome</keyword>
<name>A0A7M5V7J2_9CNID</name>
<dbReference type="EnsemblMetazoa" id="CLYHEMT008841.1">
    <property type="protein sequence ID" value="CLYHEMP008841.1"/>
    <property type="gene ID" value="CLYHEMG008841"/>
</dbReference>
<dbReference type="Proteomes" id="UP000594262">
    <property type="component" value="Unplaced"/>
</dbReference>
<sequence>PPSQHPKDFKCVQQTAKPACDAGHRLVILYYHSGEKDPKVVWHGSVTKLGKSTFNGTLIVNIIENTGVVVEFSNIQEAMVLYLMVHFVDDKSGEMHAFYSNIKIFLKGLFKGGPESSS</sequence>